<feature type="transmembrane region" description="Helical" evidence="1">
    <location>
        <begin position="235"/>
        <end position="256"/>
    </location>
</feature>
<dbReference type="RefSeq" id="WP_099614076.1">
    <property type="nucleotide sequence ID" value="NZ_KZ319369.1"/>
</dbReference>
<comment type="caution">
    <text evidence="2">The sequence shown here is derived from an EMBL/GenBank/DDBJ whole genome shotgun (WGS) entry which is preliminary data.</text>
</comment>
<dbReference type="AlphaFoldDB" id="A0A2G1UNC2"/>
<organism evidence="2 3">
    <name type="scientific">Marinobacter profundi</name>
    <dbReference type="NCBI Taxonomy" id="2666256"/>
    <lineage>
        <taxon>Bacteria</taxon>
        <taxon>Pseudomonadati</taxon>
        <taxon>Pseudomonadota</taxon>
        <taxon>Gammaproteobacteria</taxon>
        <taxon>Pseudomonadales</taxon>
        <taxon>Marinobacteraceae</taxon>
        <taxon>Marinobacter</taxon>
    </lineage>
</organism>
<gene>
    <name evidence="2" type="ORF">CLH61_07490</name>
</gene>
<evidence type="ECO:0000313" key="2">
    <source>
        <dbReference type="EMBL" id="PHQ15972.1"/>
    </source>
</evidence>
<keyword evidence="1" id="KW-0812">Transmembrane</keyword>
<dbReference type="Proteomes" id="UP000231409">
    <property type="component" value="Unassembled WGS sequence"/>
</dbReference>
<dbReference type="EMBL" id="NTFH01000005">
    <property type="protein sequence ID" value="PHQ15972.1"/>
    <property type="molecule type" value="Genomic_DNA"/>
</dbReference>
<name>A0A2G1UNC2_9GAMM</name>
<reference evidence="2 3" key="1">
    <citation type="submission" date="2017-09" db="EMBL/GenBank/DDBJ databases">
        <title>The draft genome sequences of Marinobacter sp. PWS21.</title>
        <authorList>
            <person name="Cao J."/>
        </authorList>
    </citation>
    <scope>NUCLEOTIDE SEQUENCE [LARGE SCALE GENOMIC DNA]</scope>
    <source>
        <strain evidence="2 3">PWS21</strain>
    </source>
</reference>
<feature type="transmembrane region" description="Helical" evidence="1">
    <location>
        <begin position="98"/>
        <end position="125"/>
    </location>
</feature>
<feature type="transmembrane region" description="Helical" evidence="1">
    <location>
        <begin position="16"/>
        <end position="35"/>
    </location>
</feature>
<keyword evidence="1" id="KW-0472">Membrane</keyword>
<dbReference type="InterPro" id="IPR018688">
    <property type="entry name" value="PpoB2-like"/>
</dbReference>
<sequence>MRAANGYLSQLASRDALVTLAGLLAVTVISWWYIVEMAAGMSAMAPGMMLKPWTASYFTMMLAMWSIMMVAMMIPSAAPMVLLYRLVANKNRLARPGLGTALFAAGYLVVWSLFSVMATLLQWLLEEWALLSPMMRSQSVLFSGITLIAAGLYQWSSLKQACLRHCRGALFFISQHWRPGSAGAFQMGLTHGMYCVGCCGALMALLFVGGIMDLTVIAAIAVIVLLEKLMPGGEWLARLLGAAAIVLGGVVIVSGMM</sequence>
<dbReference type="Pfam" id="PF09948">
    <property type="entry name" value="PpoB2"/>
    <property type="match status" value="1"/>
</dbReference>
<accession>A0A2G1UNC2</accession>
<evidence type="ECO:0000256" key="1">
    <source>
        <dbReference type="SAM" id="Phobius"/>
    </source>
</evidence>
<evidence type="ECO:0008006" key="4">
    <source>
        <dbReference type="Google" id="ProtNLM"/>
    </source>
</evidence>
<feature type="transmembrane region" description="Helical" evidence="1">
    <location>
        <begin position="194"/>
        <end position="223"/>
    </location>
</feature>
<keyword evidence="1" id="KW-1133">Transmembrane helix</keyword>
<protein>
    <recommendedName>
        <fullName evidence="4">Metal-binding protein</fullName>
    </recommendedName>
</protein>
<feature type="transmembrane region" description="Helical" evidence="1">
    <location>
        <begin position="55"/>
        <end position="86"/>
    </location>
</feature>
<keyword evidence="3" id="KW-1185">Reference proteome</keyword>
<feature type="transmembrane region" description="Helical" evidence="1">
    <location>
        <begin position="137"/>
        <end position="155"/>
    </location>
</feature>
<evidence type="ECO:0000313" key="3">
    <source>
        <dbReference type="Proteomes" id="UP000231409"/>
    </source>
</evidence>
<proteinExistence type="predicted"/>